<organism evidence="1 2">
    <name type="scientific">Mya arenaria</name>
    <name type="common">Soft-shell clam</name>
    <dbReference type="NCBI Taxonomy" id="6604"/>
    <lineage>
        <taxon>Eukaryota</taxon>
        <taxon>Metazoa</taxon>
        <taxon>Spiralia</taxon>
        <taxon>Lophotrochozoa</taxon>
        <taxon>Mollusca</taxon>
        <taxon>Bivalvia</taxon>
        <taxon>Autobranchia</taxon>
        <taxon>Heteroconchia</taxon>
        <taxon>Euheterodonta</taxon>
        <taxon>Imparidentia</taxon>
        <taxon>Neoheterodontei</taxon>
        <taxon>Myida</taxon>
        <taxon>Myoidea</taxon>
        <taxon>Myidae</taxon>
        <taxon>Mya</taxon>
    </lineage>
</organism>
<proteinExistence type="predicted"/>
<keyword evidence="2" id="KW-1185">Reference proteome</keyword>
<reference evidence="1" key="1">
    <citation type="submission" date="2022-11" db="EMBL/GenBank/DDBJ databases">
        <title>Centuries of genome instability and evolution in soft-shell clam transmissible cancer (bioRxiv).</title>
        <authorList>
            <person name="Hart S.F.M."/>
            <person name="Yonemitsu M.A."/>
            <person name="Giersch R.M."/>
            <person name="Beal B.F."/>
            <person name="Arriagada G."/>
            <person name="Davis B.W."/>
            <person name="Ostrander E.A."/>
            <person name="Goff S.P."/>
            <person name="Metzger M.J."/>
        </authorList>
    </citation>
    <scope>NUCLEOTIDE SEQUENCE</scope>
    <source>
        <strain evidence="1">MELC-2E11</strain>
        <tissue evidence="1">Siphon/mantle</tissue>
    </source>
</reference>
<evidence type="ECO:0000313" key="1">
    <source>
        <dbReference type="EMBL" id="WAR03427.1"/>
    </source>
</evidence>
<name>A0ABY7E094_MYAAR</name>
<protein>
    <submittedName>
        <fullName evidence="1">Uncharacterized protein</fullName>
    </submittedName>
</protein>
<sequence>MTGGGYYPVNAYAPVGTGVRGYASGAVYQPAVQPLQSQYWTGQQSSQYAQPQYSAGYTPTNGYYQQYGQQAYSQYGQQYYPQTTGQQSYPQSYGQQYYPQSYGQQNYHPGYWTGASQGYYPRQQVPNYPGHYPAHPVHYPTHRGYYPTHRKPYKKSKDLTKTLLGAVVVGAVAGAVARG</sequence>
<dbReference type="EMBL" id="CP111015">
    <property type="protein sequence ID" value="WAR03427.1"/>
    <property type="molecule type" value="Genomic_DNA"/>
</dbReference>
<accession>A0ABY7E094</accession>
<evidence type="ECO:0000313" key="2">
    <source>
        <dbReference type="Proteomes" id="UP001164746"/>
    </source>
</evidence>
<dbReference type="Proteomes" id="UP001164746">
    <property type="component" value="Chromosome 4"/>
</dbReference>
<gene>
    <name evidence="1" type="ORF">MAR_009985</name>
</gene>